<dbReference type="PANTHER" id="PTHR47623">
    <property type="entry name" value="OS09G0287300 PROTEIN"/>
    <property type="match status" value="1"/>
</dbReference>
<sequence length="200" mass="22371">MIQETSHSLPVSRAIHHAIPLHLKASARGSTMKLLTLMRHAKSSWDEAGLPDHLRPLNKRGRRDAPTMATRLSSYGIRPDLLLSSDAVRCQMTLESLLDHLPWAGIALTQEHRLYECSGEDILDVLSEQSDEAKHIFVLGHNPGLQQAFEQLSEHRAEKFPTSAVISLTLHIEQWHNIRTGCGEVTLYDAPKLALPTIIQ</sequence>
<gene>
    <name evidence="3" type="ORF">C4K68_23380</name>
</gene>
<dbReference type="Pfam" id="PF00300">
    <property type="entry name" value="His_Phos_1"/>
    <property type="match status" value="1"/>
</dbReference>
<dbReference type="SMART" id="SM00855">
    <property type="entry name" value="PGAM"/>
    <property type="match status" value="1"/>
</dbReference>
<dbReference type="InterPro" id="IPR013078">
    <property type="entry name" value="His_Pase_superF_clade-1"/>
</dbReference>
<accession>A0A2S5KKS3</accession>
<feature type="binding site" evidence="2">
    <location>
        <position position="89"/>
    </location>
    <ligand>
        <name>substrate</name>
    </ligand>
</feature>
<organism evidence="3 4">
    <name type="scientific">Proteobacteria bacterium 228</name>
    <dbReference type="NCBI Taxonomy" id="2083153"/>
    <lineage>
        <taxon>Bacteria</taxon>
        <taxon>Pseudomonadati</taxon>
        <taxon>Pseudomonadota</taxon>
    </lineage>
</organism>
<dbReference type="AlphaFoldDB" id="A0A2S5KKS3"/>
<evidence type="ECO:0000256" key="1">
    <source>
        <dbReference type="PIRSR" id="PIRSR613078-1"/>
    </source>
</evidence>
<dbReference type="PANTHER" id="PTHR47623:SF1">
    <property type="entry name" value="OS09G0287300 PROTEIN"/>
    <property type="match status" value="1"/>
</dbReference>
<proteinExistence type="predicted"/>
<dbReference type="OrthoDB" id="9781415at2"/>
<protein>
    <submittedName>
        <fullName evidence="3">Phosphoglycerate mutase</fullName>
    </submittedName>
</protein>
<reference evidence="3 4" key="1">
    <citation type="submission" date="2018-02" db="EMBL/GenBank/DDBJ databases">
        <title>novel marine gammaproteobacteria from coastal saline agro ecosystem.</title>
        <authorList>
            <person name="Krishnan R."/>
            <person name="Ramesh Kumar N."/>
        </authorList>
    </citation>
    <scope>NUCLEOTIDE SEQUENCE [LARGE SCALE GENOMIC DNA]</scope>
    <source>
        <strain evidence="3 4">228</strain>
    </source>
</reference>
<evidence type="ECO:0000256" key="2">
    <source>
        <dbReference type="PIRSR" id="PIRSR613078-2"/>
    </source>
</evidence>
<name>A0A2S5KKS3_9PROT</name>
<dbReference type="Proteomes" id="UP000238196">
    <property type="component" value="Unassembled WGS sequence"/>
</dbReference>
<comment type="caution">
    <text evidence="3">The sequence shown here is derived from an EMBL/GenBank/DDBJ whole genome shotgun (WGS) entry which is preliminary data.</text>
</comment>
<dbReference type="SUPFAM" id="SSF53254">
    <property type="entry name" value="Phosphoglycerate mutase-like"/>
    <property type="match status" value="1"/>
</dbReference>
<evidence type="ECO:0000313" key="4">
    <source>
        <dbReference type="Proteomes" id="UP000238196"/>
    </source>
</evidence>
<dbReference type="Gene3D" id="3.40.50.1240">
    <property type="entry name" value="Phosphoglycerate mutase-like"/>
    <property type="match status" value="1"/>
</dbReference>
<dbReference type="CDD" id="cd07067">
    <property type="entry name" value="HP_PGM_like"/>
    <property type="match status" value="1"/>
</dbReference>
<evidence type="ECO:0000313" key="3">
    <source>
        <dbReference type="EMBL" id="PPC74926.1"/>
    </source>
</evidence>
<feature type="active site" description="Tele-phosphohistidine intermediate" evidence="1">
    <location>
        <position position="40"/>
    </location>
</feature>
<dbReference type="EMBL" id="PRLP01000122">
    <property type="protein sequence ID" value="PPC74926.1"/>
    <property type="molecule type" value="Genomic_DNA"/>
</dbReference>
<dbReference type="InterPro" id="IPR029033">
    <property type="entry name" value="His_PPase_superfam"/>
</dbReference>
<feature type="active site" description="Proton donor/acceptor" evidence="1">
    <location>
        <position position="116"/>
    </location>
</feature>